<dbReference type="PROSITE" id="PS01124">
    <property type="entry name" value="HTH_ARAC_FAMILY_2"/>
    <property type="match status" value="1"/>
</dbReference>
<dbReference type="Pfam" id="PF12833">
    <property type="entry name" value="HTH_18"/>
    <property type="match status" value="1"/>
</dbReference>
<keyword evidence="1" id="KW-0805">Transcription regulation</keyword>
<gene>
    <name evidence="5" type="ORF">COLSTE_02001</name>
</gene>
<dbReference type="Gene3D" id="3.20.80.10">
    <property type="entry name" value="Regulatory factor, effector binding domain"/>
    <property type="match status" value="1"/>
</dbReference>
<dbReference type="PRINTS" id="PR00032">
    <property type="entry name" value="HTHARAC"/>
</dbReference>
<reference evidence="5 6" key="2">
    <citation type="submission" date="2008-10" db="EMBL/GenBank/DDBJ databases">
        <authorList>
            <person name="Fulton L."/>
            <person name="Clifton S."/>
            <person name="Fulton B."/>
            <person name="Xu J."/>
            <person name="Minx P."/>
            <person name="Pepin K.H."/>
            <person name="Johnson M."/>
            <person name="Thiruvilangam P."/>
            <person name="Bhonagiri V."/>
            <person name="Nash W.E."/>
            <person name="Mardis E.R."/>
            <person name="Wilson R.K."/>
        </authorList>
    </citation>
    <scope>NUCLEOTIDE SEQUENCE [LARGE SCALE GENOMIC DNA]</scope>
    <source>
        <strain evidence="5 6">DSM 13279</strain>
    </source>
</reference>
<dbReference type="GO" id="GO:0043565">
    <property type="term" value="F:sequence-specific DNA binding"/>
    <property type="evidence" value="ECO:0007669"/>
    <property type="project" value="InterPro"/>
</dbReference>
<dbReference type="InterPro" id="IPR011256">
    <property type="entry name" value="Reg_factor_effector_dom_sf"/>
</dbReference>
<dbReference type="PROSITE" id="PS00041">
    <property type="entry name" value="HTH_ARAC_FAMILY_1"/>
    <property type="match status" value="1"/>
</dbReference>
<dbReference type="PANTHER" id="PTHR47504:SF5">
    <property type="entry name" value="RIGHT ORIGIN-BINDING PROTEIN"/>
    <property type="match status" value="1"/>
</dbReference>
<evidence type="ECO:0000259" key="4">
    <source>
        <dbReference type="PROSITE" id="PS01124"/>
    </source>
</evidence>
<dbReference type="GO" id="GO:0003700">
    <property type="term" value="F:DNA-binding transcription factor activity"/>
    <property type="evidence" value="ECO:0007669"/>
    <property type="project" value="InterPro"/>
</dbReference>
<reference evidence="5 6" key="1">
    <citation type="submission" date="2008-10" db="EMBL/GenBank/DDBJ databases">
        <title>Draft genome sequence of Collinsella stercoris (DSM 13279).</title>
        <authorList>
            <person name="Sudarsanam P."/>
            <person name="Ley R."/>
            <person name="Guruge J."/>
            <person name="Turnbaugh P.J."/>
            <person name="Mahowald M."/>
            <person name="Liep D."/>
            <person name="Gordon J."/>
        </authorList>
    </citation>
    <scope>NUCLEOTIDE SEQUENCE [LARGE SCALE GENOMIC DNA]</scope>
    <source>
        <strain evidence="5 6">DSM 13279</strain>
    </source>
</reference>
<dbReference type="SUPFAM" id="SSF46689">
    <property type="entry name" value="Homeodomain-like"/>
    <property type="match status" value="2"/>
</dbReference>
<name>B6GD23_9ACTN</name>
<evidence type="ECO:0000313" key="5">
    <source>
        <dbReference type="EMBL" id="EEA89803.1"/>
    </source>
</evidence>
<dbReference type="eggNOG" id="COG3708">
    <property type="taxonomic scope" value="Bacteria"/>
</dbReference>
<dbReference type="InterPro" id="IPR009057">
    <property type="entry name" value="Homeodomain-like_sf"/>
</dbReference>
<keyword evidence="6" id="KW-1185">Reference proteome</keyword>
<evidence type="ECO:0000313" key="6">
    <source>
        <dbReference type="Proteomes" id="UP000003560"/>
    </source>
</evidence>
<dbReference type="Gene3D" id="1.10.10.60">
    <property type="entry name" value="Homeodomain-like"/>
    <property type="match status" value="2"/>
</dbReference>
<dbReference type="EMBL" id="ABXJ01000118">
    <property type="protein sequence ID" value="EEA89803.1"/>
    <property type="molecule type" value="Genomic_DNA"/>
</dbReference>
<keyword evidence="3" id="KW-0804">Transcription</keyword>
<dbReference type="InterPro" id="IPR050959">
    <property type="entry name" value="MarA-like"/>
</dbReference>
<comment type="caution">
    <text evidence="5">The sequence shown here is derived from an EMBL/GenBank/DDBJ whole genome shotgun (WGS) entry which is preliminary data.</text>
</comment>
<dbReference type="eggNOG" id="COG2207">
    <property type="taxonomic scope" value="Bacteria"/>
</dbReference>
<evidence type="ECO:0000256" key="2">
    <source>
        <dbReference type="ARBA" id="ARBA00023125"/>
    </source>
</evidence>
<dbReference type="AlphaFoldDB" id="B6GD23"/>
<dbReference type="InterPro" id="IPR020449">
    <property type="entry name" value="Tscrpt_reg_AraC-type_HTH"/>
</dbReference>
<evidence type="ECO:0000256" key="1">
    <source>
        <dbReference type="ARBA" id="ARBA00023015"/>
    </source>
</evidence>
<feature type="domain" description="HTH araC/xylS-type" evidence="4">
    <location>
        <begin position="18"/>
        <end position="115"/>
    </location>
</feature>
<dbReference type="InterPro" id="IPR010499">
    <property type="entry name" value="AraC_E-bd"/>
</dbReference>
<sequence>MLSCWKDGDFMGWIEGLNASMEYIEKHLDDDIDVVEAARLATCSEGQFRRMFSYVAGVGLTEYIRRRRLSCAALALSRGERVIDVAIRCGYASSTAFTRAFREAFGVSPSDARRPGTTLCVFPQLTFSLAVVGSEPLSWRIVTHDEMRLIGIAFPCDAAMDAPLIQMADEGREELRHFWGSASQAGDIERLFSLADDGGPRRIFGVNSVRRGDLTYHIAVSSSEEAPAWTDEIRVSRGSWAVFECVGPCEVATAEHYHRIYAEWLPASGYELAHDVSLEVYPSGDFSSTGYRSEIWIPVVERNEV</sequence>
<dbReference type="InterPro" id="IPR018060">
    <property type="entry name" value="HTH_AraC"/>
</dbReference>
<dbReference type="SUPFAM" id="SSF55136">
    <property type="entry name" value="Probable bacterial effector-binding domain"/>
    <property type="match status" value="1"/>
</dbReference>
<dbReference type="STRING" id="445975.COLSTE_02001"/>
<protein>
    <submittedName>
        <fullName evidence="5">Transcriptional regulator, AraC family</fullName>
    </submittedName>
</protein>
<dbReference type="PANTHER" id="PTHR47504">
    <property type="entry name" value="RIGHT ORIGIN-BINDING PROTEIN"/>
    <property type="match status" value="1"/>
</dbReference>
<dbReference type="Pfam" id="PF14526">
    <property type="entry name" value="Cass2"/>
    <property type="match status" value="1"/>
</dbReference>
<accession>B6GD23</accession>
<dbReference type="InterPro" id="IPR029441">
    <property type="entry name" value="Cass2"/>
</dbReference>
<evidence type="ECO:0000256" key="3">
    <source>
        <dbReference type="ARBA" id="ARBA00023163"/>
    </source>
</evidence>
<dbReference type="InterPro" id="IPR018062">
    <property type="entry name" value="HTH_AraC-typ_CS"/>
</dbReference>
<dbReference type="HOGENOM" id="CLU_000445_81_1_11"/>
<dbReference type="SMART" id="SM00871">
    <property type="entry name" value="AraC_E_bind"/>
    <property type="match status" value="1"/>
</dbReference>
<dbReference type="Proteomes" id="UP000003560">
    <property type="component" value="Unassembled WGS sequence"/>
</dbReference>
<keyword evidence="2" id="KW-0238">DNA-binding</keyword>
<proteinExistence type="predicted"/>
<organism evidence="5 6">
    <name type="scientific">Collinsella stercoris DSM 13279</name>
    <dbReference type="NCBI Taxonomy" id="445975"/>
    <lineage>
        <taxon>Bacteria</taxon>
        <taxon>Bacillati</taxon>
        <taxon>Actinomycetota</taxon>
        <taxon>Coriobacteriia</taxon>
        <taxon>Coriobacteriales</taxon>
        <taxon>Coriobacteriaceae</taxon>
        <taxon>Collinsella</taxon>
    </lineage>
</organism>
<dbReference type="SMART" id="SM00342">
    <property type="entry name" value="HTH_ARAC"/>
    <property type="match status" value="1"/>
</dbReference>